<dbReference type="InterPro" id="IPR032432">
    <property type="entry name" value="Radical_SAM_C"/>
</dbReference>
<keyword evidence="5" id="KW-0408">Iron</keyword>
<dbReference type="GO" id="GO:0003824">
    <property type="term" value="F:catalytic activity"/>
    <property type="evidence" value="ECO:0007669"/>
    <property type="project" value="InterPro"/>
</dbReference>
<sequence>MVSNKWGGKSYYTLNSFLREKFNEKVFKISLDGGFSCPNRDGTVAKGGCTYCSSSGSGDFAGNRVQSISDQFDDIKDMMNKKWSNGKLIAYFQAYTNTYAPVDELRKKYKEAISKDGVVGLAIGTRPDCLPEDVLDLLEEMSKEVYVWVELGLQCVSDKTAERINRAYPLTTFEKGLKGLRDRGIDTVVHSIFGLPGESREDMLDTIKYLSNQDIQGIKIHLLHLMKNTKMAEEYEKEPFDFLTKEEYIDLVCEAVGYIREDIVIHRLTGDAPRQLLIGPMWSLKKWEILNAIDNTLRDRGIYQGMNFKEIKGFKYTKNGGEN</sequence>
<dbReference type="SUPFAM" id="SSF102114">
    <property type="entry name" value="Radical SAM enzymes"/>
    <property type="match status" value="1"/>
</dbReference>
<evidence type="ECO:0000313" key="9">
    <source>
        <dbReference type="Proteomes" id="UP000019426"/>
    </source>
</evidence>
<evidence type="ECO:0000256" key="6">
    <source>
        <dbReference type="ARBA" id="ARBA00023014"/>
    </source>
</evidence>
<dbReference type="SFLD" id="SFLDG01091">
    <property type="entry name" value="uncharacterized_CHP01210-like"/>
    <property type="match status" value="1"/>
</dbReference>
<evidence type="ECO:0000256" key="4">
    <source>
        <dbReference type="ARBA" id="ARBA00022723"/>
    </source>
</evidence>
<dbReference type="EMBL" id="HG917868">
    <property type="protein sequence ID" value="CDM69689.1"/>
    <property type="molecule type" value="Genomic_DNA"/>
</dbReference>
<evidence type="ECO:0000259" key="7">
    <source>
        <dbReference type="PROSITE" id="PS51918"/>
    </source>
</evidence>
<dbReference type="InterPro" id="IPR005911">
    <property type="entry name" value="YhcC-like"/>
</dbReference>
<dbReference type="SMART" id="SM00729">
    <property type="entry name" value="Elp3"/>
    <property type="match status" value="1"/>
</dbReference>
<dbReference type="AlphaFoldDB" id="W6S1D6"/>
<dbReference type="KEGG" id="clt:CM240_2565"/>
<keyword evidence="9" id="KW-1185">Reference proteome</keyword>
<dbReference type="Gene3D" id="3.80.30.20">
    <property type="entry name" value="tm_1862 like domain"/>
    <property type="match status" value="1"/>
</dbReference>
<dbReference type="STRING" id="1216932.CM240_2565"/>
<dbReference type="InterPro" id="IPR023404">
    <property type="entry name" value="rSAM_horseshoe"/>
</dbReference>
<dbReference type="InterPro" id="IPR058240">
    <property type="entry name" value="rSAM_sf"/>
</dbReference>
<evidence type="ECO:0000256" key="1">
    <source>
        <dbReference type="ARBA" id="ARBA00001966"/>
    </source>
</evidence>
<evidence type="ECO:0000256" key="3">
    <source>
        <dbReference type="ARBA" id="ARBA00022691"/>
    </source>
</evidence>
<dbReference type="NCBIfam" id="TIGR01212">
    <property type="entry name" value="TIGR01212 family radical SAM protein"/>
    <property type="match status" value="1"/>
</dbReference>
<dbReference type="Proteomes" id="UP000019426">
    <property type="component" value="Chromosome M2/40_rep1"/>
</dbReference>
<dbReference type="InterPro" id="IPR039661">
    <property type="entry name" value="ELP3"/>
</dbReference>
<dbReference type="HOGENOM" id="CLU_060920_0_0_9"/>
<keyword evidence="2" id="KW-0004">4Fe-4S</keyword>
<proteinExistence type="predicted"/>
<dbReference type="Pfam" id="PF04055">
    <property type="entry name" value="Radical_SAM"/>
    <property type="match status" value="1"/>
</dbReference>
<dbReference type="OrthoDB" id="9801689at2"/>
<evidence type="ECO:0000256" key="5">
    <source>
        <dbReference type="ARBA" id="ARBA00023004"/>
    </source>
</evidence>
<accession>W6S1D6</accession>
<dbReference type="eggNOG" id="COG1242">
    <property type="taxonomic scope" value="Bacteria"/>
</dbReference>
<dbReference type="PATRIC" id="fig|1216932.3.peg.2532"/>
<dbReference type="PANTHER" id="PTHR11135:SF1">
    <property type="entry name" value="PROTEIN YHCC"/>
    <property type="match status" value="1"/>
</dbReference>
<dbReference type="InterPro" id="IPR007197">
    <property type="entry name" value="rSAM"/>
</dbReference>
<dbReference type="GO" id="GO:0046872">
    <property type="term" value="F:metal ion binding"/>
    <property type="evidence" value="ECO:0007669"/>
    <property type="project" value="UniProtKB-KW"/>
</dbReference>
<dbReference type="InterPro" id="IPR006638">
    <property type="entry name" value="Elp3/MiaA/NifB-like_rSAM"/>
</dbReference>
<dbReference type="RefSeq" id="WP_044039480.1">
    <property type="nucleotide sequence ID" value="NZ_HG917868.1"/>
</dbReference>
<organism evidence="8 9">
    <name type="scientific">Clostridium bornimense</name>
    <dbReference type="NCBI Taxonomy" id="1216932"/>
    <lineage>
        <taxon>Bacteria</taxon>
        <taxon>Bacillati</taxon>
        <taxon>Bacillota</taxon>
        <taxon>Clostridia</taxon>
        <taxon>Eubacteriales</taxon>
        <taxon>Clostridiaceae</taxon>
        <taxon>Clostridium</taxon>
    </lineage>
</organism>
<dbReference type="SFLD" id="SFLDG01086">
    <property type="entry name" value="elongater_protein-like"/>
    <property type="match status" value="1"/>
</dbReference>
<gene>
    <name evidence="8" type="primary">ytqA</name>
    <name evidence="8" type="ORF">CM240_2565</name>
</gene>
<dbReference type="PANTHER" id="PTHR11135">
    <property type="entry name" value="HISTONE ACETYLTRANSFERASE-RELATED"/>
    <property type="match status" value="1"/>
</dbReference>
<keyword evidence="4" id="KW-0479">Metal-binding</keyword>
<reference evidence="8 9" key="1">
    <citation type="submission" date="2013-11" db="EMBL/GenBank/DDBJ databases">
        <title>Complete genome sequence of Clostridum sp. M2/40.</title>
        <authorList>
            <person name="Wibberg D."/>
            <person name="Puehler A."/>
            <person name="Schlueter A."/>
        </authorList>
    </citation>
    <scope>NUCLEOTIDE SEQUENCE [LARGE SCALE GENOMIC DNA]</scope>
    <source>
        <strain evidence="9">M2/40</strain>
    </source>
</reference>
<name>W6S1D6_9CLOT</name>
<keyword evidence="6" id="KW-0411">Iron-sulfur</keyword>
<dbReference type="GO" id="GO:0051539">
    <property type="term" value="F:4 iron, 4 sulfur cluster binding"/>
    <property type="evidence" value="ECO:0007669"/>
    <property type="project" value="UniProtKB-KW"/>
</dbReference>
<keyword evidence="3" id="KW-0949">S-adenosyl-L-methionine</keyword>
<evidence type="ECO:0000313" key="8">
    <source>
        <dbReference type="EMBL" id="CDM69689.1"/>
    </source>
</evidence>
<dbReference type="Pfam" id="PF16199">
    <property type="entry name" value="Radical_SAM_C"/>
    <property type="match status" value="1"/>
</dbReference>
<feature type="domain" description="Radical SAM core" evidence="7">
    <location>
        <begin position="21"/>
        <end position="262"/>
    </location>
</feature>
<protein>
    <submittedName>
        <fullName evidence="8">Radical SAM protein</fullName>
    </submittedName>
</protein>
<comment type="cofactor">
    <cofactor evidence="1">
        <name>[4Fe-4S] cluster</name>
        <dbReference type="ChEBI" id="CHEBI:49883"/>
    </cofactor>
</comment>
<evidence type="ECO:0000256" key="2">
    <source>
        <dbReference type="ARBA" id="ARBA00022485"/>
    </source>
</evidence>
<dbReference type="PROSITE" id="PS51918">
    <property type="entry name" value="RADICAL_SAM"/>
    <property type="match status" value="1"/>
</dbReference>
<dbReference type="SFLD" id="SFLDS00029">
    <property type="entry name" value="Radical_SAM"/>
    <property type="match status" value="1"/>
</dbReference>